<dbReference type="Gene3D" id="3.40.50.720">
    <property type="entry name" value="NAD(P)-binding Rossmann-like Domain"/>
    <property type="match status" value="1"/>
</dbReference>
<dbReference type="Pfam" id="PF02894">
    <property type="entry name" value="GFO_IDH_MocA_C"/>
    <property type="match status" value="1"/>
</dbReference>
<protein>
    <recommendedName>
        <fullName evidence="5">Gfo/Idh/MocA-like oxidoreductase N-terminal domain-containing protein</fullName>
    </recommendedName>
</protein>
<dbReference type="GO" id="GO:0000166">
    <property type="term" value="F:nucleotide binding"/>
    <property type="evidence" value="ECO:0007669"/>
    <property type="project" value="InterPro"/>
</dbReference>
<name>A0A8H3EVS9_9LECA</name>
<dbReference type="InterPro" id="IPR036291">
    <property type="entry name" value="NAD(P)-bd_dom_sf"/>
</dbReference>
<reference evidence="3" key="1">
    <citation type="submission" date="2021-03" db="EMBL/GenBank/DDBJ databases">
        <authorList>
            <person name="Tagirdzhanova G."/>
        </authorList>
    </citation>
    <scope>NUCLEOTIDE SEQUENCE</scope>
</reference>
<organism evidence="3 4">
    <name type="scientific">Heterodermia speciosa</name>
    <dbReference type="NCBI Taxonomy" id="116794"/>
    <lineage>
        <taxon>Eukaryota</taxon>
        <taxon>Fungi</taxon>
        <taxon>Dikarya</taxon>
        <taxon>Ascomycota</taxon>
        <taxon>Pezizomycotina</taxon>
        <taxon>Lecanoromycetes</taxon>
        <taxon>OSLEUM clade</taxon>
        <taxon>Lecanoromycetidae</taxon>
        <taxon>Caliciales</taxon>
        <taxon>Physciaceae</taxon>
        <taxon>Heterodermia</taxon>
    </lineage>
</organism>
<dbReference type="SUPFAM" id="SSF51735">
    <property type="entry name" value="NAD(P)-binding Rossmann-fold domains"/>
    <property type="match status" value="1"/>
</dbReference>
<evidence type="ECO:0000259" key="1">
    <source>
        <dbReference type="Pfam" id="PF01408"/>
    </source>
</evidence>
<evidence type="ECO:0000313" key="3">
    <source>
        <dbReference type="EMBL" id="CAF9912555.1"/>
    </source>
</evidence>
<dbReference type="OrthoDB" id="64915at2759"/>
<dbReference type="InterPro" id="IPR000683">
    <property type="entry name" value="Gfo/Idh/MocA-like_OxRdtase_N"/>
</dbReference>
<proteinExistence type="predicted"/>
<dbReference type="GO" id="GO:0016491">
    <property type="term" value="F:oxidoreductase activity"/>
    <property type="evidence" value="ECO:0007669"/>
    <property type="project" value="TreeGrafter"/>
</dbReference>
<dbReference type="GO" id="GO:0006740">
    <property type="term" value="P:NADPH regeneration"/>
    <property type="evidence" value="ECO:0007669"/>
    <property type="project" value="TreeGrafter"/>
</dbReference>
<dbReference type="InterPro" id="IPR004104">
    <property type="entry name" value="Gfo/Idh/MocA-like_OxRdtase_C"/>
</dbReference>
<dbReference type="EMBL" id="CAJPDS010000011">
    <property type="protein sequence ID" value="CAF9912555.1"/>
    <property type="molecule type" value="Genomic_DNA"/>
</dbReference>
<evidence type="ECO:0000313" key="4">
    <source>
        <dbReference type="Proteomes" id="UP000664521"/>
    </source>
</evidence>
<gene>
    <name evidence="3" type="ORF">HETSPECPRED_000971</name>
</gene>
<evidence type="ECO:0000259" key="2">
    <source>
        <dbReference type="Pfam" id="PF02894"/>
    </source>
</evidence>
<dbReference type="PANTHER" id="PTHR42840:SF7">
    <property type="entry name" value="BINDING ROSSMANN FOLD OXIDOREDUCTASE, PUTATIVE (AFU_ORTHOLOGUE AFUA_4G10190)-RELATED"/>
    <property type="match status" value="1"/>
</dbReference>
<keyword evidence="4" id="KW-1185">Reference proteome</keyword>
<dbReference type="PANTHER" id="PTHR42840">
    <property type="entry name" value="NAD(P)-BINDING ROSSMANN-FOLD SUPERFAMILY PROTEIN-RELATED"/>
    <property type="match status" value="1"/>
</dbReference>
<accession>A0A8H3EVS9</accession>
<dbReference type="Gene3D" id="3.30.360.10">
    <property type="entry name" value="Dihydrodipicolinate Reductase, domain 2"/>
    <property type="match status" value="1"/>
</dbReference>
<comment type="caution">
    <text evidence="3">The sequence shown here is derived from an EMBL/GenBank/DDBJ whole genome shotgun (WGS) entry which is preliminary data.</text>
</comment>
<dbReference type="AlphaFoldDB" id="A0A8H3EVS9"/>
<sequence length="386" mass="43185">MLEMSVQPLRVGIIGAGEVAQVIHLPTLSLLSRLYIVVAICDISQQSVDLCAKKYHIGKATTSAQDLFNDRSIDVIFNLTSDEYHETYTVAALRAGKHVMLEKPLTLSVESAERIIEAEKEAVNDARVFVGYMRRYAPSFVKAFKREVAGIDRILYARCRGIVGPNAYFVSQSGTSAQKFTAVPSVAISEKQKLLSGLVEEAFDATDGVTKAQYNYCRFLGSLGSHDLSLMREVLGMPDSVSGVSVNEPFYSAILNYVGKDDHRFSATYESGIDAVARFDSHLAVYGEKKTVSIQYDTPYVKGLPIKVRVDERNEFDEVVTREILSSYEDAYTAELAELHACLTEGKEIKTSAEDAINELRLFTMFYRRWEQQERDARFESIIKVL</sequence>
<dbReference type="Pfam" id="PF01408">
    <property type="entry name" value="GFO_IDH_MocA"/>
    <property type="match status" value="1"/>
</dbReference>
<feature type="domain" description="Gfo/Idh/MocA-like oxidoreductase C-terminal" evidence="2">
    <location>
        <begin position="219"/>
        <end position="371"/>
    </location>
</feature>
<dbReference type="SUPFAM" id="SSF55347">
    <property type="entry name" value="Glyceraldehyde-3-phosphate dehydrogenase-like, C-terminal domain"/>
    <property type="match status" value="1"/>
</dbReference>
<feature type="domain" description="Gfo/Idh/MocA-like oxidoreductase N-terminal" evidence="1">
    <location>
        <begin position="9"/>
        <end position="124"/>
    </location>
</feature>
<dbReference type="Proteomes" id="UP000664521">
    <property type="component" value="Unassembled WGS sequence"/>
</dbReference>
<dbReference type="GO" id="GO:0005737">
    <property type="term" value="C:cytoplasm"/>
    <property type="evidence" value="ECO:0007669"/>
    <property type="project" value="TreeGrafter"/>
</dbReference>
<evidence type="ECO:0008006" key="5">
    <source>
        <dbReference type="Google" id="ProtNLM"/>
    </source>
</evidence>